<dbReference type="Gene3D" id="1.25.40.10">
    <property type="entry name" value="Tetratricopeptide repeat domain"/>
    <property type="match status" value="2"/>
</dbReference>
<evidence type="ECO:0000256" key="1">
    <source>
        <dbReference type="PROSITE-ProRule" id="PRU00339"/>
    </source>
</evidence>
<evidence type="ECO:0000313" key="3">
    <source>
        <dbReference type="EMBL" id="NGY65175.1"/>
    </source>
</evidence>
<dbReference type="RefSeq" id="WP_166053997.1">
    <property type="nucleotide sequence ID" value="NZ_JAAMPJ010000015.1"/>
</dbReference>
<feature type="region of interest" description="Disordered" evidence="2">
    <location>
        <begin position="650"/>
        <end position="680"/>
    </location>
</feature>
<dbReference type="Pfam" id="PF13424">
    <property type="entry name" value="TPR_12"/>
    <property type="match status" value="2"/>
</dbReference>
<protein>
    <submittedName>
        <fullName evidence="3">Tetratricopeptide repeat protein</fullName>
    </submittedName>
</protein>
<dbReference type="EMBL" id="JAAMPJ010000015">
    <property type="protein sequence ID" value="NGY65175.1"/>
    <property type="molecule type" value="Genomic_DNA"/>
</dbReference>
<dbReference type="SMART" id="SM00028">
    <property type="entry name" value="TPR"/>
    <property type="match status" value="5"/>
</dbReference>
<dbReference type="PANTHER" id="PTHR10098:SF108">
    <property type="entry name" value="TETRATRICOPEPTIDE REPEAT PROTEIN 28"/>
    <property type="match status" value="1"/>
</dbReference>
<keyword evidence="1" id="KW-0802">TPR repeat</keyword>
<evidence type="ECO:0000313" key="4">
    <source>
        <dbReference type="Proteomes" id="UP000481360"/>
    </source>
</evidence>
<dbReference type="AlphaFoldDB" id="A0A7C9VYC1"/>
<feature type="region of interest" description="Disordered" evidence="2">
    <location>
        <begin position="585"/>
        <end position="635"/>
    </location>
</feature>
<reference evidence="3 4" key="1">
    <citation type="submission" date="2020-03" db="EMBL/GenBank/DDBJ databases">
        <title>Isolation and identification of active actinomycetes.</title>
        <authorList>
            <person name="Sun X."/>
        </authorList>
    </citation>
    <scope>NUCLEOTIDE SEQUENCE [LARGE SCALE GENOMIC DNA]</scope>
    <source>
        <strain evidence="3 4">NEAU-D13</strain>
    </source>
</reference>
<feature type="compositionally biased region" description="Basic residues" evidence="2">
    <location>
        <begin position="585"/>
        <end position="594"/>
    </location>
</feature>
<dbReference type="Proteomes" id="UP000481360">
    <property type="component" value="Unassembled WGS sequence"/>
</dbReference>
<dbReference type="InterPro" id="IPR011990">
    <property type="entry name" value="TPR-like_helical_dom_sf"/>
</dbReference>
<feature type="repeat" description="TPR" evidence="1">
    <location>
        <begin position="549"/>
        <end position="582"/>
    </location>
</feature>
<feature type="repeat" description="TPR" evidence="1">
    <location>
        <begin position="468"/>
        <end position="501"/>
    </location>
</feature>
<gene>
    <name evidence="3" type="ORF">G7043_40355</name>
</gene>
<accession>A0A7C9VYC1</accession>
<name>A0A7C9VYC1_9PSEU</name>
<feature type="compositionally biased region" description="Basic and acidic residues" evidence="2">
    <location>
        <begin position="598"/>
        <end position="608"/>
    </location>
</feature>
<dbReference type="InterPro" id="IPR019734">
    <property type="entry name" value="TPR_rpt"/>
</dbReference>
<comment type="caution">
    <text evidence="3">The sequence shown here is derived from an EMBL/GenBank/DDBJ whole genome shotgun (WGS) entry which is preliminary data.</text>
</comment>
<organism evidence="3 4">
    <name type="scientific">Lentzea alba</name>
    <dbReference type="NCBI Taxonomy" id="2714351"/>
    <lineage>
        <taxon>Bacteria</taxon>
        <taxon>Bacillati</taxon>
        <taxon>Actinomycetota</taxon>
        <taxon>Actinomycetes</taxon>
        <taxon>Pseudonocardiales</taxon>
        <taxon>Pseudonocardiaceae</taxon>
        <taxon>Lentzea</taxon>
    </lineage>
</organism>
<dbReference type="PANTHER" id="PTHR10098">
    <property type="entry name" value="RAPSYN-RELATED"/>
    <property type="match status" value="1"/>
</dbReference>
<proteinExistence type="predicted"/>
<keyword evidence="4" id="KW-1185">Reference proteome</keyword>
<dbReference type="SUPFAM" id="SSF48452">
    <property type="entry name" value="TPR-like"/>
    <property type="match status" value="2"/>
</dbReference>
<sequence>MVTSRDSLGGLVAREGAQRVHLDRMSTGEAHRLITELLGDRCGTEPEATEQLIERCARLPLALRLAAERIREHPHDLAALVAELADEQARLDLLDSGDDPDTSVRAVFYSSCRGLAPEAARLFRLFGVHPGRDIDVYGLTALTGGGDLRTTRRLLDTLKRANLVDETADRRYVLHDLLATYAAELANTTDTPAERTAALARLLDYYLRTTAQAVRFIAPNEINEVGPPVTAAPDLSTYDSALRWLDAERANLVRAAEAAAQDLPARTTSLARVLSWYFDVGMYLDEAKQLQGKALDTAREHGDLVAEGIALRTFGLVHLCAHRLSEAEQCFEESLALHEKAGAPIYQATTLNHLGALCGFAGRAEDGIRHLSRSAGLFLEHDQRLMAQWPLTTLGQLHLRQAQPERALPHLQRAFAIADGHDYPPGRFKTSYALAGAYRDIGRYRDALDCAHRALDIARCSRFPVLEVQTMYRLGTIHLRLGDYESALQHHRQALAAARDFSGTQLEAMALNGLAETHAAAGAPAEVIRQHHLDALASATNLGARYEQARAHAGLGDVHERQGEHDKATQHWQQALTTYHDLRAPKPRSFRKRSQTPEGERVLPETRPDAAWWSDQPSRIGGRQRTRRAPRPQTGTVGRCTLAWLDTVASDSRTTTAPPTEPRHRVGVSDLRPDHPPWTDRAGCQNAVRWA</sequence>
<dbReference type="PROSITE" id="PS50005">
    <property type="entry name" value="TPR"/>
    <property type="match status" value="2"/>
</dbReference>
<evidence type="ECO:0000256" key="2">
    <source>
        <dbReference type="SAM" id="MobiDB-lite"/>
    </source>
</evidence>